<keyword evidence="2" id="KW-1185">Reference proteome</keyword>
<reference evidence="1" key="1">
    <citation type="submission" date="2022-02" db="EMBL/GenBank/DDBJ databases">
        <title>Plant Genome Project.</title>
        <authorList>
            <person name="Zhang R.-G."/>
        </authorList>
    </citation>
    <scope>NUCLEOTIDE SEQUENCE</scope>
    <source>
        <strain evidence="1">AT1</strain>
    </source>
</reference>
<dbReference type="Proteomes" id="UP001062846">
    <property type="component" value="Chromosome 11"/>
</dbReference>
<organism evidence="1 2">
    <name type="scientific">Rhododendron molle</name>
    <name type="common">Chinese azalea</name>
    <name type="synonym">Azalea mollis</name>
    <dbReference type="NCBI Taxonomy" id="49168"/>
    <lineage>
        <taxon>Eukaryota</taxon>
        <taxon>Viridiplantae</taxon>
        <taxon>Streptophyta</taxon>
        <taxon>Embryophyta</taxon>
        <taxon>Tracheophyta</taxon>
        <taxon>Spermatophyta</taxon>
        <taxon>Magnoliopsida</taxon>
        <taxon>eudicotyledons</taxon>
        <taxon>Gunneridae</taxon>
        <taxon>Pentapetalae</taxon>
        <taxon>asterids</taxon>
        <taxon>Ericales</taxon>
        <taxon>Ericaceae</taxon>
        <taxon>Ericoideae</taxon>
        <taxon>Rhodoreae</taxon>
        <taxon>Rhododendron</taxon>
    </lineage>
</organism>
<accession>A0ACC0LQB6</accession>
<sequence>MELKRKRKIYELSSLPPFLVVLDGYVEPVEPARFRWGQPEGELPIAAPLSGKSVTLVR</sequence>
<protein>
    <submittedName>
        <fullName evidence="1">Uncharacterized protein</fullName>
    </submittedName>
</protein>
<evidence type="ECO:0000313" key="2">
    <source>
        <dbReference type="Proteomes" id="UP001062846"/>
    </source>
</evidence>
<comment type="caution">
    <text evidence="1">The sequence shown here is derived from an EMBL/GenBank/DDBJ whole genome shotgun (WGS) entry which is preliminary data.</text>
</comment>
<name>A0ACC0LQB6_RHOML</name>
<proteinExistence type="predicted"/>
<dbReference type="EMBL" id="CM046398">
    <property type="protein sequence ID" value="KAI8530529.1"/>
    <property type="molecule type" value="Genomic_DNA"/>
</dbReference>
<gene>
    <name evidence="1" type="ORF">RHMOL_Rhmol11G0066600</name>
</gene>
<evidence type="ECO:0000313" key="1">
    <source>
        <dbReference type="EMBL" id="KAI8530529.1"/>
    </source>
</evidence>